<dbReference type="Pfam" id="PF00884">
    <property type="entry name" value="Sulfatase"/>
    <property type="match status" value="1"/>
</dbReference>
<feature type="transmembrane region" description="Helical" evidence="8">
    <location>
        <begin position="133"/>
        <end position="152"/>
    </location>
</feature>
<evidence type="ECO:0000256" key="2">
    <source>
        <dbReference type="ARBA" id="ARBA00004936"/>
    </source>
</evidence>
<keyword evidence="3" id="KW-1003">Cell membrane</keyword>
<evidence type="ECO:0000256" key="6">
    <source>
        <dbReference type="ARBA" id="ARBA00023136"/>
    </source>
</evidence>
<dbReference type="SUPFAM" id="SSF53649">
    <property type="entry name" value="Alkaline phosphatase-like"/>
    <property type="match status" value="1"/>
</dbReference>
<dbReference type="RefSeq" id="WP_252619968.1">
    <property type="nucleotide sequence ID" value="NZ_CP099490.1"/>
</dbReference>
<name>A0ABY4YFZ3_9MICO</name>
<organism evidence="10 11">
    <name type="scientific">Ornithinimicrobium cryptoxanthini</name>
    <dbReference type="NCBI Taxonomy" id="2934161"/>
    <lineage>
        <taxon>Bacteria</taxon>
        <taxon>Bacillati</taxon>
        <taxon>Actinomycetota</taxon>
        <taxon>Actinomycetes</taxon>
        <taxon>Micrococcales</taxon>
        <taxon>Ornithinimicrobiaceae</taxon>
        <taxon>Ornithinimicrobium</taxon>
    </lineage>
</organism>
<keyword evidence="4 8" id="KW-0812">Transmembrane</keyword>
<keyword evidence="5 8" id="KW-1133">Transmembrane helix</keyword>
<evidence type="ECO:0000313" key="11">
    <source>
        <dbReference type="Proteomes" id="UP001056535"/>
    </source>
</evidence>
<evidence type="ECO:0000313" key="10">
    <source>
        <dbReference type="EMBL" id="USQ75542.1"/>
    </source>
</evidence>
<evidence type="ECO:0000259" key="9">
    <source>
        <dbReference type="Pfam" id="PF00884"/>
    </source>
</evidence>
<evidence type="ECO:0000256" key="3">
    <source>
        <dbReference type="ARBA" id="ARBA00022475"/>
    </source>
</evidence>
<keyword evidence="6 8" id="KW-0472">Membrane</keyword>
<feature type="region of interest" description="Disordered" evidence="7">
    <location>
        <begin position="228"/>
        <end position="276"/>
    </location>
</feature>
<feature type="transmembrane region" description="Helical" evidence="8">
    <location>
        <begin position="80"/>
        <end position="100"/>
    </location>
</feature>
<dbReference type="PANTHER" id="PTHR47371:SF3">
    <property type="entry name" value="PHOSPHOGLYCEROL TRANSFERASE I"/>
    <property type="match status" value="1"/>
</dbReference>
<dbReference type="PANTHER" id="PTHR47371">
    <property type="entry name" value="LIPOTEICHOIC ACID SYNTHASE"/>
    <property type="match status" value="1"/>
</dbReference>
<dbReference type="Gene3D" id="3.40.720.10">
    <property type="entry name" value="Alkaline Phosphatase, subunit A"/>
    <property type="match status" value="1"/>
</dbReference>
<dbReference type="EMBL" id="CP099490">
    <property type="protein sequence ID" value="USQ75542.1"/>
    <property type="molecule type" value="Genomic_DNA"/>
</dbReference>
<feature type="domain" description="Sulfatase N-terminal" evidence="9">
    <location>
        <begin position="337"/>
        <end position="601"/>
    </location>
</feature>
<feature type="transmembrane region" description="Helical" evidence="8">
    <location>
        <begin position="45"/>
        <end position="73"/>
    </location>
</feature>
<accession>A0ABY4YFZ3</accession>
<sequence length="685" mass="75828">MDEAGEPREARRADERGGLAGLALPGFLLASLLLMELVLRAKTDLPFFGIGVLYAALFAGAAALLAHLVAGFVTGVTRDVVIAGFLAGSAALFITQFIYYDIFKTFYTVFSARRAGQAAEFGGNVLGKAVDHAGWLLLLAAPLVIFLVIRTSRRERPATWRQRAVPAGLMIVLVVGALAGISLGDRGQNSAYDMYYRDYHPVASVDQLGLLTSMRLDLQRTMFGFERELAPPPVVAPQPDPPDHSEGPSTQSPDSTGHPDGPRQTDSPDAPPAPVEQNVMDIDFEQLMASADSDKLRNTHQYFGSREPTDQNDHTGRFEDYNLIFITAEAYSHYAVDPALTPTLHKMTHEGLHFTDFYNPVWGVSTSDGEYAATTGLIPKSGVWSMAESGSNSMPLAMGNQLRRLSYATFAYHNHTYDYYSRDISHPNLGYDYKGVGNGLEVARTWPESDVEMIDVTMPEVLQDEPFHAYYMTVSGHLEYNFGGNFIAAKNRDLVADLPYSEAGKAYLATQIELDRAMELLLERLEEAGVADRTLIVLSADHYPYGLSEDEIDDLAGHEVESNFELHKSSLIIYANGMEPETIDEPVSSMDIIPTISNLMGLEFDSRLLMGRDVFSGSDPLVIFNNRSFITDQGRYNALTREFAPEPGATPPDDYRQAISDEIDRRFYYSTVILDEDYYDLVLDR</sequence>
<feature type="transmembrane region" description="Helical" evidence="8">
    <location>
        <begin position="164"/>
        <end position="184"/>
    </location>
</feature>
<dbReference type="Gene3D" id="3.30.1120.170">
    <property type="match status" value="1"/>
</dbReference>
<dbReference type="Proteomes" id="UP001056535">
    <property type="component" value="Chromosome"/>
</dbReference>
<dbReference type="CDD" id="cd16015">
    <property type="entry name" value="LTA_synthase"/>
    <property type="match status" value="1"/>
</dbReference>
<proteinExistence type="predicted"/>
<dbReference type="InterPro" id="IPR050448">
    <property type="entry name" value="OpgB/LTA_synthase_biosynth"/>
</dbReference>
<evidence type="ECO:0000256" key="1">
    <source>
        <dbReference type="ARBA" id="ARBA00004651"/>
    </source>
</evidence>
<evidence type="ECO:0000256" key="5">
    <source>
        <dbReference type="ARBA" id="ARBA00022989"/>
    </source>
</evidence>
<gene>
    <name evidence="10" type="ORF">NF557_13105</name>
</gene>
<evidence type="ECO:0000256" key="4">
    <source>
        <dbReference type="ARBA" id="ARBA00022692"/>
    </source>
</evidence>
<feature type="transmembrane region" description="Helical" evidence="8">
    <location>
        <begin position="18"/>
        <end position="39"/>
    </location>
</feature>
<comment type="subcellular location">
    <subcellularLocation>
        <location evidence="1">Cell membrane</location>
        <topology evidence="1">Multi-pass membrane protein</topology>
    </subcellularLocation>
</comment>
<evidence type="ECO:0000256" key="8">
    <source>
        <dbReference type="SAM" id="Phobius"/>
    </source>
</evidence>
<keyword evidence="11" id="KW-1185">Reference proteome</keyword>
<feature type="compositionally biased region" description="Pro residues" evidence="7">
    <location>
        <begin position="230"/>
        <end position="240"/>
    </location>
</feature>
<dbReference type="InterPro" id="IPR017850">
    <property type="entry name" value="Alkaline_phosphatase_core_sf"/>
</dbReference>
<comment type="pathway">
    <text evidence="2">Cell wall biogenesis; lipoteichoic acid biosynthesis.</text>
</comment>
<evidence type="ECO:0000256" key="7">
    <source>
        <dbReference type="SAM" id="MobiDB-lite"/>
    </source>
</evidence>
<reference evidence="10" key="1">
    <citation type="submission" date="2022-06" db="EMBL/GenBank/DDBJ databases">
        <title>Ornithinimicrobium JY.X270.</title>
        <authorList>
            <person name="Huang Y."/>
        </authorList>
    </citation>
    <scope>NUCLEOTIDE SEQUENCE</scope>
    <source>
        <strain evidence="10">JY.X270</strain>
    </source>
</reference>
<dbReference type="InterPro" id="IPR000917">
    <property type="entry name" value="Sulfatase_N"/>
</dbReference>
<protein>
    <submittedName>
        <fullName evidence="10">LTA synthase family protein</fullName>
    </submittedName>
</protein>